<evidence type="ECO:0000313" key="2">
    <source>
        <dbReference type="EMBL" id="MXR40126.1"/>
    </source>
</evidence>
<dbReference type="OrthoDB" id="221929at2157"/>
<evidence type="ECO:0000259" key="1">
    <source>
        <dbReference type="Pfam" id="PF18545"/>
    </source>
</evidence>
<comment type="caution">
    <text evidence="2">The sequence shown here is derived from an EMBL/GenBank/DDBJ whole genome shotgun (WGS) entry which is preliminary data.</text>
</comment>
<sequence length="81" mass="8424">MSEAVWCGDTEPCVEIVSAVSEATGLPSTRLPPLQRSVDVDALEALVSGDASSSLRIEFEYAGVVVSVGRDGVIALDSVDE</sequence>
<gene>
    <name evidence="2" type="ORF">GRX01_01970</name>
</gene>
<dbReference type="RefSeq" id="WP_159662853.1">
    <property type="nucleotide sequence ID" value="NZ_WUUS01000001.1"/>
</dbReference>
<dbReference type="Pfam" id="PF18545">
    <property type="entry name" value="HalOD1"/>
    <property type="match status" value="1"/>
</dbReference>
<keyword evidence="3" id="KW-1185">Reference proteome</keyword>
<organism evidence="2 3">
    <name type="scientific">Halobaculum saliterrae</name>
    <dbReference type="NCBI Taxonomy" id="2073113"/>
    <lineage>
        <taxon>Archaea</taxon>
        <taxon>Methanobacteriati</taxon>
        <taxon>Methanobacteriota</taxon>
        <taxon>Stenosarchaea group</taxon>
        <taxon>Halobacteria</taxon>
        <taxon>Halobacteriales</taxon>
        <taxon>Haloferacaceae</taxon>
        <taxon>Halobaculum</taxon>
    </lineage>
</organism>
<dbReference type="Proteomes" id="UP000437065">
    <property type="component" value="Unassembled WGS sequence"/>
</dbReference>
<protein>
    <recommendedName>
        <fullName evidence="1">Halobacterial output domain-containing protein</fullName>
    </recommendedName>
</protein>
<dbReference type="InterPro" id="IPR040624">
    <property type="entry name" value="HalOD1"/>
</dbReference>
<proteinExistence type="predicted"/>
<evidence type="ECO:0000313" key="3">
    <source>
        <dbReference type="Proteomes" id="UP000437065"/>
    </source>
</evidence>
<feature type="domain" description="Halobacterial output" evidence="1">
    <location>
        <begin position="9"/>
        <end position="75"/>
    </location>
</feature>
<dbReference type="AlphaFoldDB" id="A0A6B0SRE2"/>
<name>A0A6B0SRE2_9EURY</name>
<accession>A0A6B0SRE2</accession>
<dbReference type="EMBL" id="WUUS01000001">
    <property type="protein sequence ID" value="MXR40126.1"/>
    <property type="molecule type" value="Genomic_DNA"/>
</dbReference>
<reference evidence="2 3" key="1">
    <citation type="submission" date="2019-12" db="EMBL/GenBank/DDBJ databases">
        <title>Isolation and characterization of three novel carbon monoxide-oxidizing members of Halobacteria from salione crusts and soils.</title>
        <authorList>
            <person name="Myers M.R."/>
            <person name="King G.M."/>
        </authorList>
    </citation>
    <scope>NUCLEOTIDE SEQUENCE [LARGE SCALE GENOMIC DNA]</scope>
    <source>
        <strain evidence="2 3">WSA2</strain>
    </source>
</reference>